<dbReference type="AlphaFoldDB" id="E3LDB6"/>
<dbReference type="InParanoid" id="E3LDB6"/>
<dbReference type="SUPFAM" id="SSF50630">
    <property type="entry name" value="Acid proteases"/>
    <property type="match status" value="1"/>
</dbReference>
<keyword evidence="2" id="KW-1185">Reference proteome</keyword>
<dbReference type="HOGENOM" id="CLU_2280041_0_0_1"/>
<reference evidence="1" key="1">
    <citation type="submission" date="2007-07" db="EMBL/GenBank/DDBJ databases">
        <title>PCAP assembly of the Caenorhabditis remanei genome.</title>
        <authorList>
            <consortium name="The Caenorhabditis remanei Sequencing Consortium"/>
            <person name="Wilson R.K."/>
        </authorList>
    </citation>
    <scope>NUCLEOTIDE SEQUENCE [LARGE SCALE GENOMIC DNA]</scope>
    <source>
        <strain evidence="1">PB4641</strain>
    </source>
</reference>
<evidence type="ECO:0000313" key="2">
    <source>
        <dbReference type="Proteomes" id="UP000008281"/>
    </source>
</evidence>
<proteinExistence type="predicted"/>
<organism evidence="2">
    <name type="scientific">Caenorhabditis remanei</name>
    <name type="common">Caenorhabditis vulgaris</name>
    <dbReference type="NCBI Taxonomy" id="31234"/>
    <lineage>
        <taxon>Eukaryota</taxon>
        <taxon>Metazoa</taxon>
        <taxon>Ecdysozoa</taxon>
        <taxon>Nematoda</taxon>
        <taxon>Chromadorea</taxon>
        <taxon>Rhabditida</taxon>
        <taxon>Rhabditina</taxon>
        <taxon>Rhabditomorpha</taxon>
        <taxon>Rhabditoidea</taxon>
        <taxon>Rhabditidae</taxon>
        <taxon>Peloderinae</taxon>
        <taxon>Caenorhabditis</taxon>
    </lineage>
</organism>
<dbReference type="InterPro" id="IPR021109">
    <property type="entry name" value="Peptidase_aspartic_dom_sf"/>
</dbReference>
<dbReference type="EMBL" id="DS268407">
    <property type="protein sequence ID" value="EFO82378.1"/>
    <property type="molecule type" value="Genomic_DNA"/>
</dbReference>
<protein>
    <submittedName>
        <fullName evidence="1">Uncharacterized protein</fullName>
    </submittedName>
</protein>
<gene>
    <name evidence="1" type="ORF">CRE_00592</name>
</gene>
<accession>E3LDB6</accession>
<dbReference type="OrthoDB" id="5817875at2759"/>
<sequence length="102" mass="11724">MVPLVCRYNDNEKAKPRHIWFLVDSGSPYTCLSAKAFEYLVGERTVRGLYSCAIQDPSTNIECRLSKGNFSEVNLLGMNAVRRLKLSIDIDWYSETFQLIQK</sequence>
<evidence type="ECO:0000313" key="1">
    <source>
        <dbReference type="EMBL" id="EFO82378.1"/>
    </source>
</evidence>
<dbReference type="Proteomes" id="UP000008281">
    <property type="component" value="Unassembled WGS sequence"/>
</dbReference>
<name>E3LDB6_CAERE</name>
<dbReference type="STRING" id="31234.E3LDB6"/>